<accession>A0A6A5ZZY5</accession>
<dbReference type="OrthoDB" id="5230873at2759"/>
<dbReference type="GeneID" id="54409582"/>
<evidence type="ECO:0008006" key="4">
    <source>
        <dbReference type="Google" id="ProtNLM"/>
    </source>
</evidence>
<organism evidence="2 3">
    <name type="scientific">Dothidotthia symphoricarpi CBS 119687</name>
    <dbReference type="NCBI Taxonomy" id="1392245"/>
    <lineage>
        <taxon>Eukaryota</taxon>
        <taxon>Fungi</taxon>
        <taxon>Dikarya</taxon>
        <taxon>Ascomycota</taxon>
        <taxon>Pezizomycotina</taxon>
        <taxon>Dothideomycetes</taxon>
        <taxon>Pleosporomycetidae</taxon>
        <taxon>Pleosporales</taxon>
        <taxon>Dothidotthiaceae</taxon>
        <taxon>Dothidotthia</taxon>
    </lineage>
</organism>
<dbReference type="AlphaFoldDB" id="A0A6A5ZZY5"/>
<evidence type="ECO:0000313" key="2">
    <source>
        <dbReference type="EMBL" id="KAF2124575.1"/>
    </source>
</evidence>
<feature type="signal peptide" evidence="1">
    <location>
        <begin position="1"/>
        <end position="19"/>
    </location>
</feature>
<evidence type="ECO:0000256" key="1">
    <source>
        <dbReference type="SAM" id="SignalP"/>
    </source>
</evidence>
<name>A0A6A5ZZY5_9PLEO</name>
<keyword evidence="1" id="KW-0732">Signal</keyword>
<feature type="chain" id="PRO_5025693759" description="Glycoside hydrolase family 43 protein" evidence="1">
    <location>
        <begin position="20"/>
        <end position="185"/>
    </location>
</feature>
<reference evidence="2" key="1">
    <citation type="journal article" date="2020" name="Stud. Mycol.">
        <title>101 Dothideomycetes genomes: a test case for predicting lifestyles and emergence of pathogens.</title>
        <authorList>
            <person name="Haridas S."/>
            <person name="Albert R."/>
            <person name="Binder M."/>
            <person name="Bloem J."/>
            <person name="Labutti K."/>
            <person name="Salamov A."/>
            <person name="Andreopoulos B."/>
            <person name="Baker S."/>
            <person name="Barry K."/>
            <person name="Bills G."/>
            <person name="Bluhm B."/>
            <person name="Cannon C."/>
            <person name="Castanera R."/>
            <person name="Culley D."/>
            <person name="Daum C."/>
            <person name="Ezra D."/>
            <person name="Gonzalez J."/>
            <person name="Henrissat B."/>
            <person name="Kuo A."/>
            <person name="Liang C."/>
            <person name="Lipzen A."/>
            <person name="Lutzoni F."/>
            <person name="Magnuson J."/>
            <person name="Mondo S."/>
            <person name="Nolan M."/>
            <person name="Ohm R."/>
            <person name="Pangilinan J."/>
            <person name="Park H.-J."/>
            <person name="Ramirez L."/>
            <person name="Alfaro M."/>
            <person name="Sun H."/>
            <person name="Tritt A."/>
            <person name="Yoshinaga Y."/>
            <person name="Zwiers L.-H."/>
            <person name="Turgeon B."/>
            <person name="Goodwin S."/>
            <person name="Spatafora J."/>
            <person name="Crous P."/>
            <person name="Grigoriev I."/>
        </authorList>
    </citation>
    <scope>NUCLEOTIDE SEQUENCE</scope>
    <source>
        <strain evidence="2">CBS 119687</strain>
    </source>
</reference>
<evidence type="ECO:0000313" key="3">
    <source>
        <dbReference type="Proteomes" id="UP000799771"/>
    </source>
</evidence>
<dbReference type="EMBL" id="ML977519">
    <property type="protein sequence ID" value="KAF2124575.1"/>
    <property type="molecule type" value="Genomic_DNA"/>
</dbReference>
<proteinExistence type="predicted"/>
<keyword evidence="3" id="KW-1185">Reference proteome</keyword>
<sequence length="185" mass="19604">MAALIRFAMLCALPLGALGAVKRATAAEFPLFGYGGMAIGGLPLYYLDGYAYLGDPKATNDAGAAVVTFTSTDDNKWIASPNITTTVNGTTPSWSNETLYIPASIASDKRVGFFSSNSTNSSEITTGFSFYGTTASLLTDDGQLQTLWTVSNETGKPRALYWNDYSLGQVSVILRSIGPSNPPLM</sequence>
<gene>
    <name evidence="2" type="ORF">P153DRAFT_370970</name>
</gene>
<dbReference type="Proteomes" id="UP000799771">
    <property type="component" value="Unassembled WGS sequence"/>
</dbReference>
<dbReference type="RefSeq" id="XP_033518968.1">
    <property type="nucleotide sequence ID" value="XM_033669150.1"/>
</dbReference>
<protein>
    <recommendedName>
        <fullName evidence="4">Glycoside hydrolase family 43 protein</fullName>
    </recommendedName>
</protein>